<evidence type="ECO:0000313" key="5">
    <source>
        <dbReference type="Proteomes" id="UP000290875"/>
    </source>
</evidence>
<dbReference type="AlphaFoldDB" id="A0A4Q2E660"/>
<feature type="region of interest" description="Disordered" evidence="1">
    <location>
        <begin position="1"/>
        <end position="34"/>
    </location>
</feature>
<evidence type="ECO:0000256" key="2">
    <source>
        <dbReference type="SAM" id="Phobius"/>
    </source>
</evidence>
<sequence length="65" mass="7260">MDMFGITGLIPLSGPSDSDYGGGNGKRGRGKNGRTFKSKCERMWEFYILLYSLLSLPVVYMFVTT</sequence>
<dbReference type="EMBL" id="AP022127">
    <property type="protein sequence ID" value="BBS34762.1"/>
    <property type="molecule type" value="Genomic_DNA"/>
</dbReference>
<evidence type="ECO:0000313" key="3">
    <source>
        <dbReference type="EMBL" id="BBS34762.1"/>
    </source>
</evidence>
<protein>
    <submittedName>
        <fullName evidence="4">Uncharacterized protein</fullName>
    </submittedName>
</protein>
<keyword evidence="2" id="KW-0472">Membrane</keyword>
<feature type="transmembrane region" description="Helical" evidence="2">
    <location>
        <begin position="44"/>
        <end position="63"/>
    </location>
</feature>
<dbReference type="Proteomes" id="UP000515488">
    <property type="component" value="Plasmid pWP5-S18-CRE-02_1"/>
</dbReference>
<keyword evidence="2" id="KW-1133">Transmembrane helix</keyword>
<evidence type="ECO:0000256" key="1">
    <source>
        <dbReference type="SAM" id="MobiDB-lite"/>
    </source>
</evidence>
<dbReference type="Proteomes" id="UP000290875">
    <property type="component" value="Unassembled WGS sequence"/>
</dbReference>
<keyword evidence="2" id="KW-0812">Transmembrane</keyword>
<keyword evidence="3" id="KW-0614">Plasmid</keyword>
<geneLocation type="plasmid" evidence="3 6">
    <name>pWP5-S18-CRE-02_1</name>
</geneLocation>
<proteinExistence type="predicted"/>
<reference evidence="4 5" key="1">
    <citation type="submission" date="2018-06" db="EMBL/GenBank/DDBJ databases">
        <title>Carbapenemase-producing Enterobacteriaceae present in wastewater treatment plant effluent and nearby surface waters in the US.</title>
        <authorList>
            <person name="Mathys D.A."/>
            <person name="Mollenkopf D.F."/>
            <person name="Feicht S.M."/>
            <person name="Adams R.J."/>
            <person name="Albers A.L."/>
            <person name="Grooters S.V."/>
            <person name="Stuever D.M."/>
            <person name="Daniels J.B."/>
            <person name="Wittum T.E."/>
        </authorList>
    </citation>
    <scope>NUCLEOTIDE SEQUENCE [LARGE SCALE GENOMIC DNA]</scope>
    <source>
        <strain evidence="4 5">GEO_4_Eff_A</strain>
    </source>
</reference>
<dbReference type="EMBL" id="QJSL01000014">
    <property type="protein sequence ID" value="RXW28151.1"/>
    <property type="molecule type" value="Genomic_DNA"/>
</dbReference>
<organism evidence="4 5">
    <name type="scientific">Enterobacter cloacae</name>
    <dbReference type="NCBI Taxonomy" id="550"/>
    <lineage>
        <taxon>Bacteria</taxon>
        <taxon>Pseudomonadati</taxon>
        <taxon>Pseudomonadota</taxon>
        <taxon>Gammaproteobacteria</taxon>
        <taxon>Enterobacterales</taxon>
        <taxon>Enterobacteriaceae</taxon>
        <taxon>Enterobacter</taxon>
        <taxon>Enterobacter cloacae complex</taxon>
    </lineage>
</organism>
<gene>
    <name evidence="4" type="ORF">DM877_15700</name>
    <name evidence="3" type="ORF">WP5S18C02_P10430</name>
</gene>
<accession>A0A4Q2E660</accession>
<name>A0A4Q2E660_ENTCL</name>
<evidence type="ECO:0000313" key="6">
    <source>
        <dbReference type="Proteomes" id="UP000515488"/>
    </source>
</evidence>
<reference evidence="3 6" key="2">
    <citation type="submission" date="2019-12" db="EMBL/GenBank/DDBJ databases">
        <title>complete genome sequences of Enterobacter cloacae str. WP5-S18-CRE-02 isolated from wastewater treatment plant effluent.</title>
        <authorList>
            <person name="Sekizuka T."/>
            <person name="Itokawa K."/>
            <person name="Yatsu K."/>
            <person name="Inamine Y."/>
            <person name="Kuroda M."/>
        </authorList>
    </citation>
    <scope>NUCLEOTIDE SEQUENCE [LARGE SCALE GENOMIC DNA]</scope>
    <source>
        <strain evidence="3 6">WP5-S18-CRE-02</strain>
        <plasmid evidence="3 6">pWP5-S18-CRE-02_1</plasmid>
    </source>
</reference>
<evidence type="ECO:0000313" key="4">
    <source>
        <dbReference type="EMBL" id="RXW28151.1"/>
    </source>
</evidence>